<dbReference type="AlphaFoldDB" id="A0AAE0FER6"/>
<protein>
    <submittedName>
        <fullName evidence="2">Uncharacterized protein</fullName>
    </submittedName>
</protein>
<comment type="caution">
    <text evidence="2">The sequence shown here is derived from an EMBL/GenBank/DDBJ whole genome shotgun (WGS) entry which is preliminary data.</text>
</comment>
<keyword evidence="3" id="KW-1185">Reference proteome</keyword>
<proteinExistence type="predicted"/>
<evidence type="ECO:0000313" key="2">
    <source>
        <dbReference type="EMBL" id="KAK3258355.1"/>
    </source>
</evidence>
<gene>
    <name evidence="2" type="ORF">CYMTET_32595</name>
</gene>
<feature type="chain" id="PRO_5042041430" evidence="1">
    <location>
        <begin position="27"/>
        <end position="126"/>
    </location>
</feature>
<name>A0AAE0FER6_9CHLO</name>
<keyword evidence="1" id="KW-0732">Signal</keyword>
<dbReference type="Proteomes" id="UP001190700">
    <property type="component" value="Unassembled WGS sequence"/>
</dbReference>
<sequence>MHAVLRFLVVDGCVTPLFLYARAACAVEERCADAGVPLRWLTHCGEMGVPAGQLRLGEKLQQVAELVKESRQHMMQSVQSVQQRRQECQEKLARALEAIQKEYGVLITRSIMAKEQQLAAEDERFK</sequence>
<evidence type="ECO:0000256" key="1">
    <source>
        <dbReference type="SAM" id="SignalP"/>
    </source>
</evidence>
<dbReference type="EMBL" id="LGRX02019590">
    <property type="protein sequence ID" value="KAK3258355.1"/>
    <property type="molecule type" value="Genomic_DNA"/>
</dbReference>
<organism evidence="2 3">
    <name type="scientific">Cymbomonas tetramitiformis</name>
    <dbReference type="NCBI Taxonomy" id="36881"/>
    <lineage>
        <taxon>Eukaryota</taxon>
        <taxon>Viridiplantae</taxon>
        <taxon>Chlorophyta</taxon>
        <taxon>Pyramimonadophyceae</taxon>
        <taxon>Pyramimonadales</taxon>
        <taxon>Pyramimonadaceae</taxon>
        <taxon>Cymbomonas</taxon>
    </lineage>
</organism>
<evidence type="ECO:0000313" key="3">
    <source>
        <dbReference type="Proteomes" id="UP001190700"/>
    </source>
</evidence>
<accession>A0AAE0FER6</accession>
<feature type="signal peptide" evidence="1">
    <location>
        <begin position="1"/>
        <end position="26"/>
    </location>
</feature>
<feature type="non-terminal residue" evidence="2">
    <location>
        <position position="126"/>
    </location>
</feature>
<reference evidence="2 3" key="1">
    <citation type="journal article" date="2015" name="Genome Biol. Evol.">
        <title>Comparative Genomics of a Bacterivorous Green Alga Reveals Evolutionary Causalities and Consequences of Phago-Mixotrophic Mode of Nutrition.</title>
        <authorList>
            <person name="Burns J.A."/>
            <person name="Paasch A."/>
            <person name="Narechania A."/>
            <person name="Kim E."/>
        </authorList>
    </citation>
    <scope>NUCLEOTIDE SEQUENCE [LARGE SCALE GENOMIC DNA]</scope>
    <source>
        <strain evidence="2 3">PLY_AMNH</strain>
    </source>
</reference>